<reference evidence="1 2" key="1">
    <citation type="submission" date="2020-10" db="EMBL/GenBank/DDBJ databases">
        <title>Ca. Dormibacterota MAGs.</title>
        <authorList>
            <person name="Montgomery K."/>
        </authorList>
    </citation>
    <scope>NUCLEOTIDE SEQUENCE [LARGE SCALE GENOMIC DNA]</scope>
    <source>
        <strain evidence="1">SC8811_S16_3</strain>
    </source>
</reference>
<proteinExistence type="predicted"/>
<comment type="caution">
    <text evidence="1">The sequence shown here is derived from an EMBL/GenBank/DDBJ whole genome shotgun (WGS) entry which is preliminary data.</text>
</comment>
<organism evidence="1 2">
    <name type="scientific">Candidatus Dormiibacter inghamiae</name>
    <dbReference type="NCBI Taxonomy" id="3127013"/>
    <lineage>
        <taxon>Bacteria</taxon>
        <taxon>Bacillati</taxon>
        <taxon>Candidatus Dormiibacterota</taxon>
        <taxon>Candidatus Dormibacteria</taxon>
        <taxon>Candidatus Dormibacterales</taxon>
        <taxon>Candidatus Dormibacteraceae</taxon>
        <taxon>Candidatus Dormiibacter</taxon>
    </lineage>
</organism>
<dbReference type="AlphaFoldDB" id="A0A934KJT3"/>
<evidence type="ECO:0000313" key="1">
    <source>
        <dbReference type="EMBL" id="MBJ7604093.1"/>
    </source>
</evidence>
<dbReference type="Proteomes" id="UP000620075">
    <property type="component" value="Unassembled WGS sequence"/>
</dbReference>
<sequence>MAAEPSARRRLSGALAELLLVAGLTVAAAGLGGAKDRPSAPLVGALR</sequence>
<gene>
    <name evidence="1" type="ORF">JF888_13015</name>
</gene>
<accession>A0A934KJT3</accession>
<protein>
    <submittedName>
        <fullName evidence="1">Uncharacterized protein</fullName>
    </submittedName>
</protein>
<dbReference type="EMBL" id="JAEKNQ010000051">
    <property type="protein sequence ID" value="MBJ7604093.1"/>
    <property type="molecule type" value="Genomic_DNA"/>
</dbReference>
<name>A0A934KJT3_9BACT</name>
<dbReference type="RefSeq" id="WP_338181149.1">
    <property type="nucleotide sequence ID" value="NZ_JAEKNQ010000051.1"/>
</dbReference>
<evidence type="ECO:0000313" key="2">
    <source>
        <dbReference type="Proteomes" id="UP000620075"/>
    </source>
</evidence>